<gene>
    <name evidence="7" type="ORF">BXY57_0274</name>
</gene>
<dbReference type="InterPro" id="IPR053924">
    <property type="entry name" value="RecX_HTH_2nd"/>
</dbReference>
<evidence type="ECO:0000256" key="3">
    <source>
        <dbReference type="ARBA" id="ARBA00018111"/>
    </source>
</evidence>
<dbReference type="GO" id="GO:0006282">
    <property type="term" value="P:regulation of DNA repair"/>
    <property type="evidence" value="ECO:0007669"/>
    <property type="project" value="InterPro"/>
</dbReference>
<comment type="similarity">
    <text evidence="2">Belongs to the RecX family.</text>
</comment>
<comment type="caution">
    <text evidence="7">The sequence shown here is derived from an EMBL/GenBank/DDBJ whole genome shotgun (WGS) entry which is preliminary data.</text>
</comment>
<evidence type="ECO:0000256" key="4">
    <source>
        <dbReference type="ARBA" id="ARBA00022490"/>
    </source>
</evidence>
<dbReference type="InterPro" id="IPR036388">
    <property type="entry name" value="WH-like_DNA-bd_sf"/>
</dbReference>
<dbReference type="GO" id="GO:0005737">
    <property type="term" value="C:cytoplasm"/>
    <property type="evidence" value="ECO:0007669"/>
    <property type="project" value="UniProtKB-SubCell"/>
</dbReference>
<sequence length="161" mass="18907">MSDCQHIKQSVIWKKITHYCAYQERCHQEVKQKLHQLGVYGQQAETCIACLIEENYLNEERFAMQFALGKFNINKWGKRKIASALQQKQISSYLIKKAIAQIDTDQYLKVLQKQMESKIAAGKDLSVPVLKQKIMSYFLQKGYEAECIEQIWNRIQDLQEE</sequence>
<dbReference type="OrthoDB" id="1523826at2"/>
<dbReference type="InterPro" id="IPR053925">
    <property type="entry name" value="RecX_HTH_3rd"/>
</dbReference>
<dbReference type="PANTHER" id="PTHR33602">
    <property type="entry name" value="REGULATORY PROTEIN RECX FAMILY PROTEIN"/>
    <property type="match status" value="1"/>
</dbReference>
<feature type="domain" description="RecX second three-helical" evidence="5">
    <location>
        <begin position="58"/>
        <end position="98"/>
    </location>
</feature>
<proteinExistence type="inferred from homology"/>
<evidence type="ECO:0000313" key="8">
    <source>
        <dbReference type="Proteomes" id="UP000230000"/>
    </source>
</evidence>
<evidence type="ECO:0000259" key="5">
    <source>
        <dbReference type="Pfam" id="PF02631"/>
    </source>
</evidence>
<accession>A0A2M9CS04</accession>
<evidence type="ECO:0000259" key="6">
    <source>
        <dbReference type="Pfam" id="PF21981"/>
    </source>
</evidence>
<evidence type="ECO:0000313" key="7">
    <source>
        <dbReference type="EMBL" id="PJJ74712.1"/>
    </source>
</evidence>
<evidence type="ECO:0000256" key="2">
    <source>
        <dbReference type="ARBA" id="ARBA00009695"/>
    </source>
</evidence>
<keyword evidence="8" id="KW-1185">Reference proteome</keyword>
<dbReference type="Pfam" id="PF21981">
    <property type="entry name" value="RecX_HTH3"/>
    <property type="match status" value="1"/>
</dbReference>
<evidence type="ECO:0000256" key="1">
    <source>
        <dbReference type="ARBA" id="ARBA00004496"/>
    </source>
</evidence>
<dbReference type="EMBL" id="PGFG01000001">
    <property type="protein sequence ID" value="PJJ74712.1"/>
    <property type="molecule type" value="Genomic_DNA"/>
</dbReference>
<organism evidence="7 8">
    <name type="scientific">Thermoflavifilum aggregans</name>
    <dbReference type="NCBI Taxonomy" id="454188"/>
    <lineage>
        <taxon>Bacteria</taxon>
        <taxon>Pseudomonadati</taxon>
        <taxon>Bacteroidota</taxon>
        <taxon>Chitinophagia</taxon>
        <taxon>Chitinophagales</taxon>
        <taxon>Chitinophagaceae</taxon>
        <taxon>Thermoflavifilum</taxon>
    </lineage>
</organism>
<protein>
    <recommendedName>
        <fullName evidence="3">Regulatory protein RecX</fullName>
    </recommendedName>
</protein>
<keyword evidence="4" id="KW-0963">Cytoplasm</keyword>
<name>A0A2M9CS04_9BACT</name>
<comment type="subcellular location">
    <subcellularLocation>
        <location evidence="1">Cytoplasm</location>
    </subcellularLocation>
</comment>
<reference evidence="7 8" key="1">
    <citation type="submission" date="2017-11" db="EMBL/GenBank/DDBJ databases">
        <title>Genomic Encyclopedia of Archaeal and Bacterial Type Strains, Phase II (KMG-II): From Individual Species to Whole Genera.</title>
        <authorList>
            <person name="Goeker M."/>
        </authorList>
    </citation>
    <scope>NUCLEOTIDE SEQUENCE [LARGE SCALE GENOMIC DNA]</scope>
    <source>
        <strain evidence="7 8">DSM 27268</strain>
    </source>
</reference>
<feature type="domain" description="RecX third three-helical" evidence="6">
    <location>
        <begin position="105"/>
        <end position="151"/>
    </location>
</feature>
<dbReference type="InterPro" id="IPR003783">
    <property type="entry name" value="Regulatory_RecX"/>
</dbReference>
<dbReference type="RefSeq" id="WP_100313414.1">
    <property type="nucleotide sequence ID" value="NZ_PGFG01000001.1"/>
</dbReference>
<dbReference type="AlphaFoldDB" id="A0A2M9CS04"/>
<dbReference type="PANTHER" id="PTHR33602:SF1">
    <property type="entry name" value="REGULATORY PROTEIN RECX FAMILY PROTEIN"/>
    <property type="match status" value="1"/>
</dbReference>
<dbReference type="Proteomes" id="UP000230000">
    <property type="component" value="Unassembled WGS sequence"/>
</dbReference>
<dbReference type="Gene3D" id="1.10.10.10">
    <property type="entry name" value="Winged helix-like DNA-binding domain superfamily/Winged helix DNA-binding domain"/>
    <property type="match status" value="2"/>
</dbReference>
<dbReference type="Pfam" id="PF02631">
    <property type="entry name" value="RecX_HTH2"/>
    <property type="match status" value="1"/>
</dbReference>